<proteinExistence type="predicted"/>
<feature type="compositionally biased region" description="Acidic residues" evidence="1">
    <location>
        <begin position="564"/>
        <end position="583"/>
    </location>
</feature>
<name>A0ABQ9WWB0_9EUKA</name>
<dbReference type="Proteomes" id="UP001281761">
    <property type="component" value="Unassembled WGS sequence"/>
</dbReference>
<dbReference type="Pfam" id="PF21038">
    <property type="entry name" value="CEP104_N"/>
    <property type="match status" value="1"/>
</dbReference>
<dbReference type="InterPro" id="IPR048739">
    <property type="entry name" value="CEP104_N"/>
</dbReference>
<feature type="compositionally biased region" description="Basic and acidic residues" evidence="1">
    <location>
        <begin position="879"/>
        <end position="890"/>
    </location>
</feature>
<organism evidence="4 5">
    <name type="scientific">Blattamonas nauphoetae</name>
    <dbReference type="NCBI Taxonomy" id="2049346"/>
    <lineage>
        <taxon>Eukaryota</taxon>
        <taxon>Metamonada</taxon>
        <taxon>Preaxostyla</taxon>
        <taxon>Oxymonadida</taxon>
        <taxon>Blattamonas</taxon>
    </lineage>
</organism>
<evidence type="ECO:0000313" key="4">
    <source>
        <dbReference type="EMBL" id="KAK2943770.1"/>
    </source>
</evidence>
<evidence type="ECO:0000259" key="2">
    <source>
        <dbReference type="Pfam" id="PF21038"/>
    </source>
</evidence>
<feature type="region of interest" description="Disordered" evidence="1">
    <location>
        <begin position="174"/>
        <end position="235"/>
    </location>
</feature>
<evidence type="ECO:0000313" key="5">
    <source>
        <dbReference type="Proteomes" id="UP001281761"/>
    </source>
</evidence>
<feature type="domain" description="Centrosomal protein CEP104 Zn finger" evidence="3">
    <location>
        <begin position="679"/>
        <end position="807"/>
    </location>
</feature>
<dbReference type="EMBL" id="JARBJD010000329">
    <property type="protein sequence ID" value="KAK2943770.1"/>
    <property type="molecule type" value="Genomic_DNA"/>
</dbReference>
<feature type="region of interest" description="Disordered" evidence="1">
    <location>
        <begin position="879"/>
        <end position="905"/>
    </location>
</feature>
<dbReference type="PANTHER" id="PTHR13371:SF0">
    <property type="entry name" value="CENTROSOMAL PROTEIN OF 104 KDA"/>
    <property type="match status" value="1"/>
</dbReference>
<sequence length="980" mass="111462">MAPLAFSVLRVDSETPGRPVNSLVDGHQNDQGWQLVDGVCEIHSVTITLHETKIPQHVAVNLATSRLQIDITNYHLLEFTPAWETTPSTNRTTNYSRNEELVFTGQFRANYVQIVLDRAFPNKYNEHKQLGIRSIEIYGFKILHDSINKNTTQEQVSSRPYDYRALTTNTAPGSFQKAALPPTASSFDPSSYYKPSTTADMGGSSRRGGGGKPKSRGSLNDLSVTPLTRIPEPPPLPVCSDEAEKLLTFAECFGHKAVRYSISPIHIAHRLKGAEMCLQQLKALASEVKDRKEMIRQRKLQEIDRIQQRKRSSNHEYDRLNPSNEFDPHLTDDQQMETESLESEVDLYLKLFSLSSAGYYFIVDRIANEKASSVLATWIKCASSMMTVFMTPAYNTLAAQDVIPPSIYPLLVAHFSAEMGLKKTSPNNPDVEPFETESNHDPDLELYEGHPSLPTETELLVRVPKQLFPSLIHPIISLIGNQDSTLHNEAVSFTENILEDSIRTLSTNFAINLADLVNLLLPSQTHWRPTRLNPTSWMYHLGRLKLISQALEAGIQRKDFENYGIEEESEPDVPLPSDEDGEEGSMGSSVNRTEEKKKADYHVIDIARYAIVQTMSTNQAVQDAACNLIVTLYSILSDSLITLLESSHITQSVMDKITARLFPSTEPETVQELTTVNYCELCGRVNFAWTSISQVIEHQRRECPMTATCTFCRRLVRIDSFASHLLFACDKQEIFRVCSTCGEPVLGSEYDSHKKEECQPSRRFQKQAREQKSTANAHQLHSLFNKFRCILCHTELDQVDEAWLLHLNVAPGCPHNPHTRRWRKQGAPHVSRKMTEIEGYGMVRDPLSGQLVVAPERGPVFEGDEEEKMIGLRRERDWDEAPPKSTKHEMPVGGVVQDKPGTRPKFNQIRRSTVRGLAKQEPTKEEQTKWEYEQNQGDRNRVWNQQIKTVLNVDEEERKIRKENQDTSWIDEQKRKQWFF</sequence>
<dbReference type="InterPro" id="IPR052607">
    <property type="entry name" value="CEP104-like"/>
</dbReference>
<dbReference type="Pfam" id="PF21039">
    <property type="entry name" value="CEP104_ZnF"/>
    <property type="match status" value="1"/>
</dbReference>
<feature type="domain" description="Centrosomal protein CEP104 N-terminal" evidence="2">
    <location>
        <begin position="38"/>
        <end position="139"/>
    </location>
</feature>
<dbReference type="SUPFAM" id="SSF49785">
    <property type="entry name" value="Galactose-binding domain-like"/>
    <property type="match status" value="1"/>
</dbReference>
<accession>A0ABQ9WWB0</accession>
<dbReference type="InterPro" id="IPR048738">
    <property type="entry name" value="CEP104_Znf"/>
</dbReference>
<evidence type="ECO:0000256" key="1">
    <source>
        <dbReference type="SAM" id="MobiDB-lite"/>
    </source>
</evidence>
<keyword evidence="5" id="KW-1185">Reference proteome</keyword>
<comment type="caution">
    <text evidence="4">The sequence shown here is derived from an EMBL/GenBank/DDBJ whole genome shotgun (WGS) entry which is preliminary data.</text>
</comment>
<feature type="compositionally biased region" description="Basic and acidic residues" evidence="1">
    <location>
        <begin position="921"/>
        <end position="934"/>
    </location>
</feature>
<feature type="region of interest" description="Disordered" evidence="1">
    <location>
        <begin position="304"/>
        <end position="330"/>
    </location>
</feature>
<dbReference type="PANTHER" id="PTHR13371">
    <property type="entry name" value="GLYCINE-, GLUTAMATE-, THIENYLCYCLOHEXYLPIPERIDINE-BINDING PROTEIN"/>
    <property type="match status" value="1"/>
</dbReference>
<protein>
    <submittedName>
        <fullName evidence="4">Uncharacterized protein</fullName>
    </submittedName>
</protein>
<reference evidence="4 5" key="1">
    <citation type="journal article" date="2022" name="bioRxiv">
        <title>Genomics of Preaxostyla Flagellates Illuminates Evolutionary Transitions and the Path Towards Mitochondrial Loss.</title>
        <authorList>
            <person name="Novak L.V.F."/>
            <person name="Treitli S.C."/>
            <person name="Pyrih J."/>
            <person name="Halakuc P."/>
            <person name="Pipaliya S.V."/>
            <person name="Vacek V."/>
            <person name="Brzon O."/>
            <person name="Soukal P."/>
            <person name="Eme L."/>
            <person name="Dacks J.B."/>
            <person name="Karnkowska A."/>
            <person name="Elias M."/>
            <person name="Hampl V."/>
        </authorList>
    </citation>
    <scope>NUCLEOTIDE SEQUENCE [LARGE SCALE GENOMIC DNA]</scope>
    <source>
        <strain evidence="4">NAU3</strain>
        <tissue evidence="4">Gut</tissue>
    </source>
</reference>
<feature type="compositionally biased region" description="Polar residues" evidence="1">
    <location>
        <begin position="183"/>
        <end position="199"/>
    </location>
</feature>
<dbReference type="InterPro" id="IPR008979">
    <property type="entry name" value="Galactose-bd-like_sf"/>
</dbReference>
<evidence type="ECO:0000259" key="3">
    <source>
        <dbReference type="Pfam" id="PF21039"/>
    </source>
</evidence>
<feature type="compositionally biased region" description="Basic and acidic residues" evidence="1">
    <location>
        <begin position="304"/>
        <end position="319"/>
    </location>
</feature>
<feature type="region of interest" description="Disordered" evidence="1">
    <location>
        <begin position="562"/>
        <end position="592"/>
    </location>
</feature>
<gene>
    <name evidence="4" type="ORF">BLNAU_21308</name>
</gene>
<feature type="region of interest" description="Disordered" evidence="1">
    <location>
        <begin position="915"/>
        <end position="934"/>
    </location>
</feature>